<feature type="domain" description="PKMT C-terminal winged helix" evidence="4">
    <location>
        <begin position="437"/>
        <end position="496"/>
    </location>
</feature>
<protein>
    <recommendedName>
        <fullName evidence="7">Methyltransferase domain-containing protein</fullName>
    </recommendedName>
</protein>
<evidence type="ECO:0000259" key="2">
    <source>
        <dbReference type="Pfam" id="PF10119"/>
    </source>
</evidence>
<dbReference type="InterPro" id="IPR050723">
    <property type="entry name" value="CFA/CMAS"/>
</dbReference>
<dbReference type="Proteomes" id="UP000037822">
    <property type="component" value="Unassembled WGS sequence"/>
</dbReference>
<dbReference type="InterPro" id="IPR041698">
    <property type="entry name" value="Methyltransf_25"/>
</dbReference>
<dbReference type="InterPro" id="IPR018773">
    <property type="entry name" value="MeTrfase_reg_dom_prd"/>
</dbReference>
<dbReference type="PANTHER" id="PTHR43667:SF2">
    <property type="entry name" value="FATTY ACID C-METHYL TRANSFERASE"/>
    <property type="match status" value="1"/>
</dbReference>
<dbReference type="Pfam" id="PF13649">
    <property type="entry name" value="Methyltransf_25"/>
    <property type="match status" value="1"/>
</dbReference>
<dbReference type="PANTHER" id="PTHR43667">
    <property type="entry name" value="CYCLOPROPANE-FATTY-ACYL-PHOSPHOLIPID SYNTHASE"/>
    <property type="match status" value="1"/>
</dbReference>
<name>A0A0N1EYR2_9HYPH</name>
<dbReference type="PATRIC" id="fig|1526658.3.peg.978"/>
<dbReference type="InterPro" id="IPR048976">
    <property type="entry name" value="WHD_PKMT"/>
</dbReference>
<sequence length="531" mass="57997">MRWRGRRGDEATTMNDTATNPYDAVAYPGHSFSQTHPAKLSTIAHFHGMEAARPSAMRVLELGCGRGGNLIPMAAQYPDSRFVGIDLSGSAIAHARIAADEIGLGNLIFNHRDIMDVTAELGQFDYILVHGVYSWVPDVVREKIIALFGELLAPQGLAYVSYNALPGCRLRDLSRDVMLYATRDISDPVERVRVARASLKAFAEASDASSFHGAALRQRLEQLTDLPDNVLYHDDLNPGARPFALHEVLGQAERHGLQFLAEASFPNMYGAAKGPAQAMLAEIPIEDAAHREQSLDLLIGRAFRETLLCRSEVSLRRGIKPGALKPYHIAAHAELVKEKDGEEQKPGVDRFEFDQGVRLSVDLHLCKSALRQLSAAWPASIAFDELVARAVADVGEELGPDVASQIERLDEALIAIFKAGLLDITLEAPPLTTVVAERPRASEVARWQATTTREVTDLRHRMVALDGVIVRKFVCLLDGSRTPEMLLADLNAFLDEAHGSGADVGNLPRCATAEEVAMHLKDVARLGLLHA</sequence>
<feature type="region of interest" description="Disordered" evidence="1">
    <location>
        <begin position="1"/>
        <end position="20"/>
    </location>
</feature>
<dbReference type="Pfam" id="PF21782">
    <property type="entry name" value="WHD_PKMT"/>
    <property type="match status" value="1"/>
</dbReference>
<organism evidence="5 6">
    <name type="scientific">Bosea vaviloviae</name>
    <dbReference type="NCBI Taxonomy" id="1526658"/>
    <lineage>
        <taxon>Bacteria</taxon>
        <taxon>Pseudomonadati</taxon>
        <taxon>Pseudomonadota</taxon>
        <taxon>Alphaproteobacteria</taxon>
        <taxon>Hyphomicrobiales</taxon>
        <taxon>Boseaceae</taxon>
        <taxon>Bosea</taxon>
    </lineage>
</organism>
<feature type="domain" description="Methyltransferase" evidence="3">
    <location>
        <begin position="59"/>
        <end position="156"/>
    </location>
</feature>
<dbReference type="SUPFAM" id="SSF53335">
    <property type="entry name" value="S-adenosyl-L-methionine-dependent methyltransferases"/>
    <property type="match status" value="1"/>
</dbReference>
<dbReference type="InterPro" id="IPR029063">
    <property type="entry name" value="SAM-dependent_MTases_sf"/>
</dbReference>
<dbReference type="AlphaFoldDB" id="A0A0N1EYR2"/>
<evidence type="ECO:0000259" key="3">
    <source>
        <dbReference type="Pfam" id="PF13649"/>
    </source>
</evidence>
<dbReference type="CDD" id="cd02440">
    <property type="entry name" value="AdoMet_MTases"/>
    <property type="match status" value="1"/>
</dbReference>
<dbReference type="Gene3D" id="3.40.50.150">
    <property type="entry name" value="Vaccinia Virus protein VP39"/>
    <property type="match status" value="1"/>
</dbReference>
<dbReference type="EMBL" id="LGSZ01000078">
    <property type="protein sequence ID" value="KPH75617.1"/>
    <property type="molecule type" value="Genomic_DNA"/>
</dbReference>
<accession>A0A0N1EYR2</accession>
<dbReference type="Pfam" id="PF10119">
    <property type="entry name" value="MethyTransf_Reg"/>
    <property type="match status" value="1"/>
</dbReference>
<reference evidence="5 6" key="1">
    <citation type="submission" date="2015-07" db="EMBL/GenBank/DDBJ databases">
        <title>Whole genome sequencing of Bosea vaviloviae isolated from cave pool.</title>
        <authorList>
            <person name="Tan N.E.H."/>
            <person name="Lee Y.P."/>
            <person name="Gan H.M."/>
            <person name="Barton H."/>
            <person name="Savka M.A."/>
        </authorList>
    </citation>
    <scope>NUCLEOTIDE SEQUENCE [LARGE SCALE GENOMIC DNA]</scope>
    <source>
        <strain evidence="5 6">SD260</strain>
    </source>
</reference>
<evidence type="ECO:0000313" key="6">
    <source>
        <dbReference type="Proteomes" id="UP000037822"/>
    </source>
</evidence>
<evidence type="ECO:0008006" key="7">
    <source>
        <dbReference type="Google" id="ProtNLM"/>
    </source>
</evidence>
<feature type="domain" description="Methyltransferase regulatory" evidence="2">
    <location>
        <begin position="228"/>
        <end position="310"/>
    </location>
</feature>
<keyword evidence="6" id="KW-1185">Reference proteome</keyword>
<feature type="compositionally biased region" description="Basic and acidic residues" evidence="1">
    <location>
        <begin position="1"/>
        <end position="10"/>
    </location>
</feature>
<comment type="caution">
    <text evidence="5">The sequence shown here is derived from an EMBL/GenBank/DDBJ whole genome shotgun (WGS) entry which is preliminary data.</text>
</comment>
<evidence type="ECO:0000313" key="5">
    <source>
        <dbReference type="EMBL" id="KPH75617.1"/>
    </source>
</evidence>
<evidence type="ECO:0000256" key="1">
    <source>
        <dbReference type="SAM" id="MobiDB-lite"/>
    </source>
</evidence>
<proteinExistence type="predicted"/>
<evidence type="ECO:0000259" key="4">
    <source>
        <dbReference type="Pfam" id="PF21782"/>
    </source>
</evidence>
<gene>
    <name evidence="5" type="ORF">AE618_24760</name>
</gene>